<keyword evidence="1" id="KW-1133">Transmembrane helix</keyword>
<feature type="transmembrane region" description="Helical" evidence="1">
    <location>
        <begin position="246"/>
        <end position="267"/>
    </location>
</feature>
<feature type="transmembrane region" description="Helical" evidence="1">
    <location>
        <begin position="561"/>
        <end position="583"/>
    </location>
</feature>
<dbReference type="GO" id="GO:0005886">
    <property type="term" value="C:plasma membrane"/>
    <property type="evidence" value="ECO:0007669"/>
    <property type="project" value="TreeGrafter"/>
</dbReference>
<reference evidence="3" key="1">
    <citation type="submission" date="2020-01" db="EMBL/GenBank/DDBJ databases">
        <authorList>
            <person name="Meier V. D."/>
            <person name="Meier V D."/>
        </authorList>
    </citation>
    <scope>NUCLEOTIDE SEQUENCE</scope>
    <source>
        <strain evidence="3">HLG_WM_MAG_02</strain>
    </source>
</reference>
<proteinExistence type="predicted"/>
<feature type="transmembrane region" description="Helical" evidence="1">
    <location>
        <begin position="371"/>
        <end position="391"/>
    </location>
</feature>
<feature type="transmembrane region" description="Helical" evidence="1">
    <location>
        <begin position="189"/>
        <end position="212"/>
    </location>
</feature>
<dbReference type="InterPro" id="IPR050545">
    <property type="entry name" value="Mycobact_MmpL"/>
</dbReference>
<dbReference type="EMBL" id="CACVAZ010000131">
    <property type="protein sequence ID" value="CAA6820186.1"/>
    <property type="molecule type" value="Genomic_DNA"/>
</dbReference>
<feature type="transmembrane region" description="Helical" evidence="1">
    <location>
        <begin position="219"/>
        <end position="240"/>
    </location>
</feature>
<feature type="transmembrane region" description="Helical" evidence="1">
    <location>
        <begin position="589"/>
        <end position="609"/>
    </location>
</feature>
<evidence type="ECO:0000256" key="1">
    <source>
        <dbReference type="SAM" id="Phobius"/>
    </source>
</evidence>
<dbReference type="PANTHER" id="PTHR33406">
    <property type="entry name" value="MEMBRANE PROTEIN MJ1562-RELATED"/>
    <property type="match status" value="1"/>
</dbReference>
<sequence>MYYHTPKMKKYLNGILKYRLQIILFYLFFVTLMGILYTPKFLSSDALFWLKNSQQLEQVRAKEFSTHHLSKLVVEVEDFDEKTHQALNTLHQELTKLEGVQKVYSLFSSEFIEPSKKGEESEMLAVINAGDLDAFSVRKLVKELHNDYGNVVDNDFKTFYYFISGDKYVDISKLKIPGSYEYTKNDGEINWYLLSAYTVVALLMTVLIFRLLFRSHVAFISATLLITFSTVLTFTFIVMLTGIETIHISMLFIAISITLVEFLYFYYRWHVSQYRTNRHNALRKMLTRSMPPAMWTSVITVLGLGSLVFINSDIIKLLSLSVILSSVIGYFLNLTFLPAFLSYLKIEHAHVPYVKLGYMLTFREIDYNKKFLFGFLGLTYALVVIGVYMIYGESNSFFKLNVKNEQVELKIPYEQIDLPFVQSIEKFSNDLQEHFEEGIDDVVSISTIINSLNDSNTQTEELNEDAFEQALFFMDLYGLSDKYFDESSTNIVINLWDINKVELIEWLLQYKGIELYFIDNATLIGSAKYNQTILLASSLFFALLIIGLITGWIFRSKSMVIVGFTINAIPIVWFGMIITLLAIPLSLEMLIAMTISLGIASDATIHFAYKYFRLRYFGRSRKHSLEKMYFYSGIPVLIGSVILITVFSMLYFSAVHSLELIGLYSASMILLSLLTDLFVLPVLLLHIDKFQEKLETSVHSKSLD</sequence>
<dbReference type="AlphaFoldDB" id="A0A6S6TYC5"/>
<name>A0A6S6TYC5_9BACT</name>
<accession>A0A6S6TYC5</accession>
<feature type="transmembrane region" description="Helical" evidence="1">
    <location>
        <begin position="317"/>
        <end position="341"/>
    </location>
</feature>
<dbReference type="PANTHER" id="PTHR33406:SF13">
    <property type="entry name" value="MEMBRANE PROTEIN YDFJ"/>
    <property type="match status" value="1"/>
</dbReference>
<dbReference type="Gene3D" id="1.20.1640.10">
    <property type="entry name" value="Multidrug efflux transporter AcrB transmembrane domain"/>
    <property type="match status" value="2"/>
</dbReference>
<feature type="domain" description="SSD" evidence="2">
    <location>
        <begin position="252"/>
        <end position="343"/>
    </location>
</feature>
<evidence type="ECO:0000259" key="2">
    <source>
        <dbReference type="PROSITE" id="PS50156"/>
    </source>
</evidence>
<feature type="transmembrane region" description="Helical" evidence="1">
    <location>
        <begin position="293"/>
        <end position="311"/>
    </location>
</feature>
<dbReference type="PROSITE" id="PS50156">
    <property type="entry name" value="SSD"/>
    <property type="match status" value="1"/>
</dbReference>
<gene>
    <name evidence="3" type="ORF">HELGO_WM47563</name>
</gene>
<feature type="transmembrane region" description="Helical" evidence="1">
    <location>
        <begin position="664"/>
        <end position="685"/>
    </location>
</feature>
<feature type="transmembrane region" description="Helical" evidence="1">
    <location>
        <begin position="629"/>
        <end position="652"/>
    </location>
</feature>
<feature type="transmembrane region" description="Helical" evidence="1">
    <location>
        <begin position="533"/>
        <end position="554"/>
    </location>
</feature>
<dbReference type="InterPro" id="IPR000731">
    <property type="entry name" value="SSD"/>
</dbReference>
<protein>
    <recommendedName>
        <fullName evidence="2">SSD domain-containing protein</fullName>
    </recommendedName>
</protein>
<organism evidence="3">
    <name type="scientific">uncultured Sulfurovum sp</name>
    <dbReference type="NCBI Taxonomy" id="269237"/>
    <lineage>
        <taxon>Bacteria</taxon>
        <taxon>Pseudomonadati</taxon>
        <taxon>Campylobacterota</taxon>
        <taxon>Epsilonproteobacteria</taxon>
        <taxon>Campylobacterales</taxon>
        <taxon>Sulfurovaceae</taxon>
        <taxon>Sulfurovum</taxon>
        <taxon>environmental samples</taxon>
    </lineage>
</organism>
<keyword evidence="1" id="KW-0472">Membrane</keyword>
<feature type="transmembrane region" description="Helical" evidence="1">
    <location>
        <begin position="20"/>
        <end position="38"/>
    </location>
</feature>
<evidence type="ECO:0000313" key="3">
    <source>
        <dbReference type="EMBL" id="CAA6820186.1"/>
    </source>
</evidence>
<keyword evidence="1" id="KW-0812">Transmembrane</keyword>
<dbReference type="SUPFAM" id="SSF82866">
    <property type="entry name" value="Multidrug efflux transporter AcrB transmembrane domain"/>
    <property type="match status" value="2"/>
</dbReference>